<feature type="domain" description="NTP pyrophosphohydrolase MazG-like" evidence="5">
    <location>
        <begin position="31"/>
        <end position="103"/>
    </location>
</feature>
<name>A0A0Q1BVI9_9FLAO</name>
<reference evidence="6 7" key="1">
    <citation type="submission" date="2015-04" db="EMBL/GenBank/DDBJ databases">
        <title>Complete genome of flavobacterium.</title>
        <authorList>
            <person name="Kwon Y.M."/>
            <person name="Kim S.-J."/>
        </authorList>
    </citation>
    <scope>NUCLEOTIDE SEQUENCE [LARGE SCALE GENOMIC DNA]</scope>
    <source>
        <strain evidence="6 7">DK169</strain>
    </source>
</reference>
<dbReference type="GO" id="GO:0046047">
    <property type="term" value="P:TTP catabolic process"/>
    <property type="evidence" value="ECO:0007669"/>
    <property type="project" value="TreeGrafter"/>
</dbReference>
<dbReference type="EMBL" id="LCTZ01000002">
    <property type="protein sequence ID" value="KQC28512.1"/>
    <property type="molecule type" value="Genomic_DNA"/>
</dbReference>
<evidence type="ECO:0000259" key="5">
    <source>
        <dbReference type="Pfam" id="PF03819"/>
    </source>
</evidence>
<dbReference type="AlphaFoldDB" id="A0A0Q1BVI9"/>
<feature type="domain" description="NTP pyrophosphohydrolase MazG-like" evidence="5">
    <location>
        <begin position="162"/>
        <end position="224"/>
    </location>
</feature>
<dbReference type="RefSeq" id="WP_055392026.1">
    <property type="nucleotide sequence ID" value="NZ_LCTZ01000002.1"/>
</dbReference>
<dbReference type="GO" id="GO:0046052">
    <property type="term" value="P:UTP catabolic process"/>
    <property type="evidence" value="ECO:0007669"/>
    <property type="project" value="TreeGrafter"/>
</dbReference>
<dbReference type="PANTHER" id="PTHR30522">
    <property type="entry name" value="NUCLEOSIDE TRIPHOSPHATE PYROPHOSPHOHYDROLASE"/>
    <property type="match status" value="1"/>
</dbReference>
<proteinExistence type="inferred from homology"/>
<comment type="caution">
    <text evidence="6">The sequence shown here is derived from an EMBL/GenBank/DDBJ whole genome shotgun (WGS) entry which is preliminary data.</text>
</comment>
<organism evidence="6 7">
    <name type="scientific">Flagellimonas eckloniae</name>
    <dbReference type="NCBI Taxonomy" id="346185"/>
    <lineage>
        <taxon>Bacteria</taxon>
        <taxon>Pseudomonadati</taxon>
        <taxon>Bacteroidota</taxon>
        <taxon>Flavobacteriia</taxon>
        <taxon>Flavobacteriales</taxon>
        <taxon>Flavobacteriaceae</taxon>
        <taxon>Flagellimonas</taxon>
    </lineage>
</organism>
<evidence type="ECO:0000256" key="3">
    <source>
        <dbReference type="ARBA" id="ARBA00066372"/>
    </source>
</evidence>
<keyword evidence="7" id="KW-1185">Reference proteome</keyword>
<dbReference type="GO" id="GO:0046061">
    <property type="term" value="P:dATP catabolic process"/>
    <property type="evidence" value="ECO:0007669"/>
    <property type="project" value="TreeGrafter"/>
</dbReference>
<dbReference type="OrthoDB" id="9808939at2"/>
<sequence length="257" mass="30038">MNSRPEQLKAFDRLLTIMDELRNGCPWDKKQTMQSLRHLTIEETYELGDAILENDLVEVKKELGDLLLHIVFYAKIGSETKDFDIADVANEICEKLINRHPHIYGDVKVDNEEQVKQNWENIKLREGKKSVLEGVPNSLPALVKANRIQEKVAGVGFDWEEPEQVFEKVKEELSEFQEELEQGNPDRLESEFGDVLFSMINYARFLDINPENALERTNKKFIKRFQYLEKKSKEVGKPLKDMTLSEMDVFWEEAKMQ</sequence>
<protein>
    <recommendedName>
        <fullName evidence="4">Nucleoside triphosphate pyrophosphohydrolase</fullName>
        <ecNumber evidence="3">3.6.1.8</ecNumber>
    </recommendedName>
</protein>
<evidence type="ECO:0000313" key="7">
    <source>
        <dbReference type="Proteomes" id="UP000050827"/>
    </source>
</evidence>
<dbReference type="CDD" id="cd11528">
    <property type="entry name" value="NTP-PPase_MazG_Nterm"/>
    <property type="match status" value="1"/>
</dbReference>
<dbReference type="PANTHER" id="PTHR30522:SF0">
    <property type="entry name" value="NUCLEOSIDE TRIPHOSPHATE PYROPHOSPHOHYDROLASE"/>
    <property type="match status" value="1"/>
</dbReference>
<comment type="catalytic activity">
    <reaction evidence="1">
        <text>ATP + H2O = AMP + diphosphate + H(+)</text>
        <dbReference type="Rhea" id="RHEA:14245"/>
        <dbReference type="ChEBI" id="CHEBI:15377"/>
        <dbReference type="ChEBI" id="CHEBI:15378"/>
        <dbReference type="ChEBI" id="CHEBI:30616"/>
        <dbReference type="ChEBI" id="CHEBI:33019"/>
        <dbReference type="ChEBI" id="CHEBI:456215"/>
        <dbReference type="EC" id="3.6.1.8"/>
    </reaction>
</comment>
<dbReference type="FunFam" id="1.10.287.1080:FF:000001">
    <property type="entry name" value="Nucleoside triphosphate pyrophosphohydrolase"/>
    <property type="match status" value="1"/>
</dbReference>
<dbReference type="FunFam" id="1.10.287.1080:FF:000003">
    <property type="entry name" value="Nucleoside triphosphate pyrophosphohydrolase"/>
    <property type="match status" value="1"/>
</dbReference>
<dbReference type="InterPro" id="IPR004518">
    <property type="entry name" value="MazG-like_dom"/>
</dbReference>
<gene>
    <name evidence="6" type="ORF">AAY42_00310</name>
</gene>
<dbReference type="SUPFAM" id="SSF101386">
    <property type="entry name" value="all-alpha NTP pyrophosphatases"/>
    <property type="match status" value="2"/>
</dbReference>
<dbReference type="GO" id="GO:0006950">
    <property type="term" value="P:response to stress"/>
    <property type="evidence" value="ECO:0007669"/>
    <property type="project" value="UniProtKB-ARBA"/>
</dbReference>
<dbReference type="PATRIC" id="fig|1547436.3.peg.58"/>
<dbReference type="STRING" id="346185.AAY42_00310"/>
<dbReference type="Proteomes" id="UP000050827">
    <property type="component" value="Unassembled WGS sequence"/>
</dbReference>
<dbReference type="GO" id="GO:0046081">
    <property type="term" value="P:dUTP catabolic process"/>
    <property type="evidence" value="ECO:0007669"/>
    <property type="project" value="TreeGrafter"/>
</dbReference>
<dbReference type="Gene3D" id="1.10.287.1080">
    <property type="entry name" value="MazG-like"/>
    <property type="match status" value="2"/>
</dbReference>
<comment type="similarity">
    <text evidence="2">Belongs to the nucleoside triphosphate pyrophosphohydrolase family.</text>
</comment>
<dbReference type="InterPro" id="IPR048011">
    <property type="entry name" value="NTP-PPase_MazG-like_C"/>
</dbReference>
<dbReference type="GO" id="GO:0047693">
    <property type="term" value="F:ATP diphosphatase activity"/>
    <property type="evidence" value="ECO:0007669"/>
    <property type="project" value="UniProtKB-EC"/>
</dbReference>
<accession>A0A0Q1BVI9</accession>
<evidence type="ECO:0000256" key="1">
    <source>
        <dbReference type="ARBA" id="ARBA00052141"/>
    </source>
</evidence>
<dbReference type="InterPro" id="IPR011551">
    <property type="entry name" value="NTP_PyrPHydrolase_MazG"/>
</dbReference>
<evidence type="ECO:0000313" key="6">
    <source>
        <dbReference type="EMBL" id="KQC28512.1"/>
    </source>
</evidence>
<dbReference type="NCBIfam" id="TIGR00444">
    <property type="entry name" value="mazG"/>
    <property type="match status" value="1"/>
</dbReference>
<dbReference type="InterPro" id="IPR048015">
    <property type="entry name" value="NTP-PPase_MazG-like_N"/>
</dbReference>
<dbReference type="GO" id="GO:0006203">
    <property type="term" value="P:dGTP catabolic process"/>
    <property type="evidence" value="ECO:0007669"/>
    <property type="project" value="TreeGrafter"/>
</dbReference>
<dbReference type="NCBIfam" id="NF007113">
    <property type="entry name" value="PRK09562.1"/>
    <property type="match status" value="1"/>
</dbReference>
<dbReference type="Pfam" id="PF03819">
    <property type="entry name" value="MazG"/>
    <property type="match status" value="2"/>
</dbReference>
<dbReference type="CDD" id="cd11529">
    <property type="entry name" value="NTP-PPase_MazG_Cterm"/>
    <property type="match status" value="1"/>
</dbReference>
<evidence type="ECO:0000256" key="2">
    <source>
        <dbReference type="ARBA" id="ARBA00061115"/>
    </source>
</evidence>
<dbReference type="GO" id="GO:0046076">
    <property type="term" value="P:dTTP catabolic process"/>
    <property type="evidence" value="ECO:0007669"/>
    <property type="project" value="TreeGrafter"/>
</dbReference>
<evidence type="ECO:0000256" key="4">
    <source>
        <dbReference type="ARBA" id="ARBA00074799"/>
    </source>
</evidence>
<dbReference type="EC" id="3.6.1.8" evidence="3"/>